<evidence type="ECO:0000259" key="1">
    <source>
        <dbReference type="PROSITE" id="PS50110"/>
    </source>
</evidence>
<proteinExistence type="predicted"/>
<dbReference type="EMBL" id="UOFY01000066">
    <property type="protein sequence ID" value="VAX11278.1"/>
    <property type="molecule type" value="Genomic_DNA"/>
</dbReference>
<name>A0A3B1BIN0_9ZZZZ</name>
<dbReference type="PROSITE" id="PS50110">
    <property type="entry name" value="RESPONSE_REGULATORY"/>
    <property type="match status" value="1"/>
</dbReference>
<dbReference type="Pfam" id="PF00072">
    <property type="entry name" value="Response_reg"/>
    <property type="match status" value="1"/>
</dbReference>
<evidence type="ECO:0000313" key="2">
    <source>
        <dbReference type="EMBL" id="VAX11278.1"/>
    </source>
</evidence>
<organism evidence="2">
    <name type="scientific">hydrothermal vent metagenome</name>
    <dbReference type="NCBI Taxonomy" id="652676"/>
    <lineage>
        <taxon>unclassified sequences</taxon>
        <taxon>metagenomes</taxon>
        <taxon>ecological metagenomes</taxon>
    </lineage>
</organism>
<sequence>MDRILIVDDEELNRDFLVHLLNDEFETMVAGDGEQALKTAVDNVPDLILLDIQMPVDDELTYGKYKDYLARLTEGVEGRVAAMIAETMIHKRTEQIKSVFENMLSAVSGIQEQNYKLRSGSATIIEQMREDIQMIVSEISVSDDLSEESENRILNITDGCLKQNNILFDKGLKFNEHVAMMIKVFEHILQKDVLTETDFEKLVGSLALLEAG</sequence>
<dbReference type="InterPro" id="IPR011006">
    <property type="entry name" value="CheY-like_superfamily"/>
</dbReference>
<protein>
    <recommendedName>
        <fullName evidence="1">Response regulatory domain-containing protein</fullName>
    </recommendedName>
</protein>
<accession>A0A3B1BIN0</accession>
<dbReference type="Gene3D" id="3.40.50.2300">
    <property type="match status" value="1"/>
</dbReference>
<reference evidence="2" key="1">
    <citation type="submission" date="2018-06" db="EMBL/GenBank/DDBJ databases">
        <authorList>
            <person name="Zhirakovskaya E."/>
        </authorList>
    </citation>
    <scope>NUCLEOTIDE SEQUENCE</scope>
</reference>
<dbReference type="AlphaFoldDB" id="A0A3B1BIN0"/>
<dbReference type="SUPFAM" id="SSF52172">
    <property type="entry name" value="CheY-like"/>
    <property type="match status" value="1"/>
</dbReference>
<gene>
    <name evidence="2" type="ORF">MNBD_GAMMA25-1720</name>
</gene>
<dbReference type="InterPro" id="IPR001789">
    <property type="entry name" value="Sig_transdc_resp-reg_receiver"/>
</dbReference>
<dbReference type="GO" id="GO:0000160">
    <property type="term" value="P:phosphorelay signal transduction system"/>
    <property type="evidence" value="ECO:0007669"/>
    <property type="project" value="InterPro"/>
</dbReference>
<feature type="domain" description="Response regulatory" evidence="1">
    <location>
        <begin position="3"/>
        <end position="121"/>
    </location>
</feature>